<feature type="transmembrane region" description="Helical" evidence="7">
    <location>
        <begin position="258"/>
        <end position="276"/>
    </location>
</feature>
<dbReference type="PANTHER" id="PTHR43341:SF26">
    <property type="entry name" value="GENERAL AMINO ACID PERMEASE AGP3"/>
    <property type="match status" value="1"/>
</dbReference>
<dbReference type="PANTHER" id="PTHR43341">
    <property type="entry name" value="AMINO ACID PERMEASE"/>
    <property type="match status" value="1"/>
</dbReference>
<evidence type="ECO:0000256" key="1">
    <source>
        <dbReference type="ARBA" id="ARBA00004141"/>
    </source>
</evidence>
<sequence length="526" mass="58465">MDKKEALVVVQTQLSQAIRHKFDPNTGVKRGLKTRHISMMALAGIVGPGVFIGMGSALRDGGPAGLIVGFTIVGVLVMIMMFCIGELNSLFDFNFNTHASRWVDPSFGAAMGWYYVFLWVCSLIAEYVSVISVMSFYSDKVPLWGYYLILWGAFSIYQMVGVDIFGEVEYILAFIKLLFITGFYLFSVIYAAGGIKGHSPGNPFKNFPLNSGFKGIANSFVYAGVYYTGIESLSVTFSELRNVRAAVKNAVRQAVVRIFYVYFGIIISYGITVPYTDPGLSGSNKTMKSPMTIALVDAGWKNAGFYVSTVVLITSLSSINSAIYYPARSLKRLADDGYAPKVFSKVTTQGVPWVATHTVHLFGFLSILSIKSSSSVAYGYIINLAGLCAFIVWSGIIFVHLRFRAGWYKLGRTDNELPYKAPFYPYANYIGIVLGIALTLVQGWSVFVPFNAGNFVDVYIMIPFFFIVWGGFKLYLKSLWIRYEHMDFVSDRQETDGVYTDVESLGSQSTQEEKKESFASKIWNSI</sequence>
<dbReference type="InterPro" id="IPR050524">
    <property type="entry name" value="APC_YAT"/>
</dbReference>
<feature type="transmembrane region" description="Helical" evidence="7">
    <location>
        <begin position="177"/>
        <end position="195"/>
    </location>
</feature>
<reference evidence="9 10" key="1">
    <citation type="submission" date="2016-10" db="EMBL/GenBank/DDBJ databases">
        <authorList>
            <person name="de Groot N.N."/>
        </authorList>
    </citation>
    <scope>NUCLEOTIDE SEQUENCE [LARGE SCALE GENOMIC DNA]</scope>
    <source>
        <strain evidence="9 10">CBS 141442</strain>
    </source>
</reference>
<evidence type="ECO:0000256" key="2">
    <source>
        <dbReference type="ARBA" id="ARBA00006983"/>
    </source>
</evidence>
<dbReference type="GO" id="GO:0015171">
    <property type="term" value="F:amino acid transmembrane transporter activity"/>
    <property type="evidence" value="ECO:0007669"/>
    <property type="project" value="TreeGrafter"/>
</dbReference>
<name>A0A1L0BWU9_9ASCO</name>
<evidence type="ECO:0000313" key="9">
    <source>
        <dbReference type="EMBL" id="SGZ55825.1"/>
    </source>
</evidence>
<dbReference type="GO" id="GO:0016020">
    <property type="term" value="C:membrane"/>
    <property type="evidence" value="ECO:0007669"/>
    <property type="project" value="UniProtKB-SubCell"/>
</dbReference>
<feature type="transmembrane region" description="Helical" evidence="7">
    <location>
        <begin position="64"/>
        <end position="91"/>
    </location>
</feature>
<keyword evidence="4 7" id="KW-0812">Transmembrane</keyword>
<feature type="domain" description="Amino acid permease/ SLC12A" evidence="8">
    <location>
        <begin position="36"/>
        <end position="477"/>
    </location>
</feature>
<organism evidence="9 10">
    <name type="scientific">Sungouiella intermedia</name>
    <dbReference type="NCBI Taxonomy" id="45354"/>
    <lineage>
        <taxon>Eukaryota</taxon>
        <taxon>Fungi</taxon>
        <taxon>Dikarya</taxon>
        <taxon>Ascomycota</taxon>
        <taxon>Saccharomycotina</taxon>
        <taxon>Pichiomycetes</taxon>
        <taxon>Metschnikowiaceae</taxon>
        <taxon>Sungouiella</taxon>
    </lineage>
</organism>
<keyword evidence="5 7" id="KW-1133">Transmembrane helix</keyword>
<feature type="transmembrane region" description="Helical" evidence="7">
    <location>
        <begin position="423"/>
        <end position="446"/>
    </location>
</feature>
<evidence type="ECO:0000313" key="10">
    <source>
        <dbReference type="Proteomes" id="UP000182334"/>
    </source>
</evidence>
<dbReference type="Proteomes" id="UP000182334">
    <property type="component" value="Chromosome V"/>
</dbReference>
<feature type="transmembrane region" description="Helical" evidence="7">
    <location>
        <begin position="380"/>
        <end position="403"/>
    </location>
</feature>
<feature type="transmembrane region" description="Helical" evidence="7">
    <location>
        <begin position="39"/>
        <end position="58"/>
    </location>
</feature>
<keyword evidence="3" id="KW-0813">Transport</keyword>
<dbReference type="OrthoDB" id="3900342at2759"/>
<feature type="transmembrane region" description="Helical" evidence="7">
    <location>
        <begin position="143"/>
        <end position="165"/>
    </location>
</feature>
<feature type="transmembrane region" description="Helical" evidence="7">
    <location>
        <begin position="112"/>
        <end position="137"/>
    </location>
</feature>
<dbReference type="Pfam" id="PF00324">
    <property type="entry name" value="AA_permease"/>
    <property type="match status" value="1"/>
</dbReference>
<comment type="subcellular location">
    <subcellularLocation>
        <location evidence="1">Membrane</location>
        <topology evidence="1">Multi-pass membrane protein</topology>
    </subcellularLocation>
</comment>
<feature type="transmembrane region" description="Helical" evidence="7">
    <location>
        <begin position="346"/>
        <end position="368"/>
    </location>
</feature>
<evidence type="ECO:0000256" key="6">
    <source>
        <dbReference type="ARBA" id="ARBA00023136"/>
    </source>
</evidence>
<dbReference type="PIRSF" id="PIRSF006060">
    <property type="entry name" value="AA_transporter"/>
    <property type="match status" value="1"/>
</dbReference>
<evidence type="ECO:0000256" key="3">
    <source>
        <dbReference type="ARBA" id="ARBA00022448"/>
    </source>
</evidence>
<accession>A0A1L0BWU9</accession>
<gene>
    <name evidence="9" type="ORF">SAMEA4029010_CIC11G00000004135</name>
</gene>
<dbReference type="FunFam" id="1.20.1740.10:FF:000001">
    <property type="entry name" value="Amino acid permease"/>
    <property type="match status" value="1"/>
</dbReference>
<feature type="transmembrane region" description="Helical" evidence="7">
    <location>
        <begin position="215"/>
        <end position="237"/>
    </location>
</feature>
<comment type="similarity">
    <text evidence="2">Belongs to the amino acid-polyamine-organocation (APC) superfamily. YAT (TC 2.A.3.10) family.</text>
</comment>
<keyword evidence="10" id="KW-1185">Reference proteome</keyword>
<dbReference type="InterPro" id="IPR004841">
    <property type="entry name" value="AA-permease/SLC12A_dom"/>
</dbReference>
<dbReference type="STRING" id="45354.A0A1L0BWU9"/>
<dbReference type="AlphaFoldDB" id="A0A1L0BWU9"/>
<evidence type="ECO:0000256" key="4">
    <source>
        <dbReference type="ARBA" id="ARBA00022692"/>
    </source>
</evidence>
<feature type="transmembrane region" description="Helical" evidence="7">
    <location>
        <begin position="305"/>
        <end position="325"/>
    </location>
</feature>
<evidence type="ECO:0000256" key="5">
    <source>
        <dbReference type="ARBA" id="ARBA00022989"/>
    </source>
</evidence>
<dbReference type="EMBL" id="LT635760">
    <property type="protein sequence ID" value="SGZ55825.1"/>
    <property type="molecule type" value="Genomic_DNA"/>
</dbReference>
<keyword evidence="6 7" id="KW-0472">Membrane</keyword>
<evidence type="ECO:0000256" key="7">
    <source>
        <dbReference type="SAM" id="Phobius"/>
    </source>
</evidence>
<dbReference type="Gene3D" id="1.20.1740.10">
    <property type="entry name" value="Amino acid/polyamine transporter I"/>
    <property type="match status" value="1"/>
</dbReference>
<protein>
    <submittedName>
        <fullName evidence="9">CIC11C00000004135</fullName>
    </submittedName>
</protein>
<proteinExistence type="inferred from homology"/>
<feature type="transmembrane region" description="Helical" evidence="7">
    <location>
        <begin position="458"/>
        <end position="476"/>
    </location>
</feature>
<evidence type="ECO:0000259" key="8">
    <source>
        <dbReference type="Pfam" id="PF00324"/>
    </source>
</evidence>